<evidence type="ECO:0000313" key="3">
    <source>
        <dbReference type="Proteomes" id="UP000238655"/>
    </source>
</evidence>
<evidence type="ECO:0000313" key="1">
    <source>
        <dbReference type="EMBL" id="POZ81570.1"/>
    </source>
</evidence>
<dbReference type="AlphaFoldDB" id="A0A2S5DZY5"/>
<gene>
    <name evidence="1" type="ORF">C3743_14655</name>
    <name evidence="2" type="ORF">C3743_32845</name>
</gene>
<dbReference type="EMBL" id="PQVP01000002">
    <property type="protein sequence ID" value="POZ81570.1"/>
    <property type="molecule type" value="Genomic_DNA"/>
</dbReference>
<dbReference type="EMBL" id="PQVP01000002">
    <property type="protein sequence ID" value="POZ84713.1"/>
    <property type="molecule type" value="Genomic_DNA"/>
</dbReference>
<name>A0A2S5DZY5_9BURK</name>
<comment type="caution">
    <text evidence="2">The sequence shown here is derived from an EMBL/GenBank/DDBJ whole genome shotgun (WGS) entry which is preliminary data.</text>
</comment>
<reference evidence="2 3" key="1">
    <citation type="submission" date="2018-01" db="EMBL/GenBank/DDBJ databases">
        <title>Successful Treatment of Persistent Burkholderia cepacia Bacteremia with Ceftazidime-Avibactam.</title>
        <authorList>
            <person name="Tamma P."/>
            <person name="Fan Y."/>
            <person name="Bergman Y."/>
            <person name="Sick-Samuels A."/>
            <person name="Hsu A."/>
            <person name="Timp W."/>
            <person name="Simner P."/>
        </authorList>
    </citation>
    <scope>NUCLEOTIDE SEQUENCE [LARGE SCALE GENOMIC DNA]</scope>
    <source>
        <strain evidence="2 3">170816</strain>
    </source>
</reference>
<accession>A0A2S5DZY5</accession>
<evidence type="ECO:0000313" key="2">
    <source>
        <dbReference type="EMBL" id="POZ84713.1"/>
    </source>
</evidence>
<sequence>MLRHQPLTTITPRRIAALHEYRVDHEIARDEAIAEAMEAARDRGTEIAVAELIAAARRTAKALENEPAETRARIFVAHFCGSIQPGFLDLAKEIAAAAGMAHLYADGE</sequence>
<organism evidence="2 3">
    <name type="scientific">Burkholderia contaminans</name>
    <dbReference type="NCBI Taxonomy" id="488447"/>
    <lineage>
        <taxon>Bacteria</taxon>
        <taxon>Pseudomonadati</taxon>
        <taxon>Pseudomonadota</taxon>
        <taxon>Betaproteobacteria</taxon>
        <taxon>Burkholderiales</taxon>
        <taxon>Burkholderiaceae</taxon>
        <taxon>Burkholderia</taxon>
        <taxon>Burkholderia cepacia complex</taxon>
    </lineage>
</organism>
<protein>
    <submittedName>
        <fullName evidence="2">Uncharacterized protein</fullName>
    </submittedName>
</protein>
<proteinExistence type="predicted"/>
<dbReference type="Proteomes" id="UP000238655">
    <property type="component" value="Chromosome 1"/>
</dbReference>
<dbReference type="RefSeq" id="WP_089460703.1">
    <property type="nucleotide sequence ID" value="NZ_CM009575.1"/>
</dbReference>